<comment type="subunit">
    <text evidence="8">Homodimer.</text>
</comment>
<protein>
    <recommendedName>
        <fullName evidence="8">Presenilin</fullName>
        <ecNumber evidence="8">3.4.23.-</ecNumber>
    </recommendedName>
</protein>
<feature type="transmembrane region" description="Helical" evidence="8">
    <location>
        <begin position="62"/>
        <end position="86"/>
    </location>
</feature>
<keyword evidence="8" id="KW-0645">Protease</keyword>
<dbReference type="InterPro" id="IPR042524">
    <property type="entry name" value="Presenilin_C"/>
</dbReference>
<keyword evidence="2 8" id="KW-0812">Transmembrane</keyword>
<evidence type="ECO:0000256" key="7">
    <source>
        <dbReference type="ARBA" id="ARBA00023136"/>
    </source>
</evidence>
<dbReference type="PANTHER" id="PTHR10202:SF13">
    <property type="entry name" value="PRESENILIN HOMOLOG"/>
    <property type="match status" value="1"/>
</dbReference>
<dbReference type="AlphaFoldDB" id="A0A0V1DCP2"/>
<dbReference type="GO" id="GO:0070765">
    <property type="term" value="C:gamma-secretase complex"/>
    <property type="evidence" value="ECO:0007669"/>
    <property type="project" value="TreeGrafter"/>
</dbReference>
<name>A0A0V1DCP2_TRIBR</name>
<organism evidence="10 11">
    <name type="scientific">Trichinella britovi</name>
    <name type="common">Parasitic roundworm</name>
    <dbReference type="NCBI Taxonomy" id="45882"/>
    <lineage>
        <taxon>Eukaryota</taxon>
        <taxon>Metazoa</taxon>
        <taxon>Ecdysozoa</taxon>
        <taxon>Nematoda</taxon>
        <taxon>Enoplea</taxon>
        <taxon>Dorylaimia</taxon>
        <taxon>Trichinellida</taxon>
        <taxon>Trichinellidae</taxon>
        <taxon>Trichinella</taxon>
    </lineage>
</organism>
<sequence>MNCFYLCRESYEVLDFISTMAGEQVTFQHSLTCEMNDPDEDLTAQQTAEQNRIDLKYGAEHVIMLITPVSLCMLVVIATMNTVGYYRTKDIYLIYAPFHSDTEDVGTIVWESLANAGIMLCVIIVMTLFLILLYKYRFYRFIHGWLLFSSLIMLSMFSLIFLRQVFFTFNIPIDYVTVTFAMWNYAVVGLISIHWKAPLRLQQAYLIMVSALLALIFIKFLPDWTTWAVLVCISFWDLVAVLCPRGPLRMLVEMAQEREEPIFPALIYSSTVVYGCTGGEDKISAHSSHSQLSSDDSSKQGPSDSSSKVVNENGVVCVHNQSRGTLTRRLKQPKNQDRATGDVAQPQPSTAGREATSTTETSASEEPRGVKLGLGDFIFYSVLVGKASSYGDWSTTVACFVAILVGLCLTLFLLAIFEKALPALPISILLGILFYFATSLVISPFANTLAILKIDLRTLDPRDWGYNALDVFILADNTLQLKRIQFCEAYGEALQD</sequence>
<dbReference type="InterPro" id="IPR001108">
    <property type="entry name" value="Peptidase_A22A"/>
</dbReference>
<dbReference type="GO" id="GO:0000139">
    <property type="term" value="C:Golgi membrane"/>
    <property type="evidence" value="ECO:0007669"/>
    <property type="project" value="UniProtKB-SubCell"/>
</dbReference>
<feature type="compositionally biased region" description="Low complexity" evidence="9">
    <location>
        <begin position="349"/>
        <end position="364"/>
    </location>
</feature>
<keyword evidence="7 8" id="KW-0472">Membrane</keyword>
<dbReference type="EC" id="3.4.23.-" evidence="8"/>
<comment type="function">
    <text evidence="8">Probable subunit of the gamma-secretase complex, an endoprotease complex that catalyzes the intramembrane cleavage of integral membrane proteins such as Notch receptors.</text>
</comment>
<dbReference type="FunFam" id="1.10.472.100:FF:000001">
    <property type="entry name" value="Presenilin"/>
    <property type="match status" value="1"/>
</dbReference>
<evidence type="ECO:0000256" key="9">
    <source>
        <dbReference type="SAM" id="MobiDB-lite"/>
    </source>
</evidence>
<keyword evidence="4 8" id="KW-0914">Notch signaling pathway</keyword>
<evidence type="ECO:0000313" key="11">
    <source>
        <dbReference type="Proteomes" id="UP000054653"/>
    </source>
</evidence>
<accession>A0A0V1DCP2</accession>
<gene>
    <name evidence="10" type="primary">PSEN1</name>
    <name evidence="10" type="ORF">T03_14064</name>
</gene>
<feature type="transmembrane region" description="Helical" evidence="8">
    <location>
        <begin position="396"/>
        <end position="417"/>
    </location>
</feature>
<dbReference type="SMART" id="SM00730">
    <property type="entry name" value="PSN"/>
    <property type="match status" value="1"/>
</dbReference>
<dbReference type="GO" id="GO:0055074">
    <property type="term" value="P:calcium ion homeostasis"/>
    <property type="evidence" value="ECO:0007669"/>
    <property type="project" value="TreeGrafter"/>
</dbReference>
<feature type="compositionally biased region" description="Low complexity" evidence="9">
    <location>
        <begin position="285"/>
        <end position="307"/>
    </location>
</feature>
<dbReference type="InterPro" id="IPR006639">
    <property type="entry name" value="Preselin/SPP"/>
</dbReference>
<keyword evidence="3 8" id="KW-0256">Endoplasmic reticulum</keyword>
<dbReference type="GO" id="GO:0016485">
    <property type="term" value="P:protein processing"/>
    <property type="evidence" value="ECO:0007669"/>
    <property type="project" value="InterPro"/>
</dbReference>
<comment type="domain">
    <text evidence="8">The PAL motif is required for normal active site conformation.</text>
</comment>
<dbReference type="OMA" id="NATCNQQ"/>
<comment type="subcellular location">
    <subcellularLocation>
        <location evidence="8">Endoplasmic reticulum membrane</location>
        <topology evidence="8">Multi-pass membrane protein</topology>
    </subcellularLocation>
    <subcellularLocation>
        <location evidence="8">Golgi apparatus membrane</location>
        <topology evidence="8">Multi-pass membrane protein</topology>
    </subcellularLocation>
</comment>
<feature type="region of interest" description="Disordered" evidence="9">
    <location>
        <begin position="285"/>
        <end position="309"/>
    </location>
</feature>
<keyword evidence="8" id="KW-0378">Hydrolase</keyword>
<evidence type="ECO:0000256" key="8">
    <source>
        <dbReference type="RuleBase" id="RU361148"/>
    </source>
</evidence>
<keyword evidence="11" id="KW-1185">Reference proteome</keyword>
<dbReference type="Gene3D" id="1.10.472.100">
    <property type="entry name" value="Presenilin"/>
    <property type="match status" value="1"/>
</dbReference>
<reference evidence="10 11" key="1">
    <citation type="submission" date="2015-01" db="EMBL/GenBank/DDBJ databases">
        <title>Evolution of Trichinella species and genotypes.</title>
        <authorList>
            <person name="Korhonen P.K."/>
            <person name="Edoardo P."/>
            <person name="Giuseppe L.R."/>
            <person name="Gasser R.B."/>
        </authorList>
    </citation>
    <scope>NUCLEOTIDE SEQUENCE [LARGE SCALE GENOMIC DNA]</scope>
    <source>
        <strain evidence="10">ISS120</strain>
    </source>
</reference>
<feature type="transmembrane region" description="Helical" evidence="8">
    <location>
        <begin position="113"/>
        <end position="133"/>
    </location>
</feature>
<dbReference type="GO" id="GO:0005789">
    <property type="term" value="C:endoplasmic reticulum membrane"/>
    <property type="evidence" value="ECO:0007669"/>
    <property type="project" value="UniProtKB-SubCell"/>
</dbReference>
<evidence type="ECO:0000256" key="1">
    <source>
        <dbReference type="ARBA" id="ARBA00008604"/>
    </source>
</evidence>
<comment type="caution">
    <text evidence="10">The sequence shown here is derived from an EMBL/GenBank/DDBJ whole genome shotgun (WGS) entry which is preliminary data.</text>
</comment>
<feature type="transmembrane region" description="Helical" evidence="8">
    <location>
        <begin position="204"/>
        <end position="221"/>
    </location>
</feature>
<evidence type="ECO:0000256" key="5">
    <source>
        <dbReference type="ARBA" id="ARBA00022989"/>
    </source>
</evidence>
<evidence type="ECO:0000256" key="6">
    <source>
        <dbReference type="ARBA" id="ARBA00023034"/>
    </source>
</evidence>
<dbReference type="GO" id="GO:0006509">
    <property type="term" value="P:membrane protein ectodomain proteolysis"/>
    <property type="evidence" value="ECO:0007669"/>
    <property type="project" value="TreeGrafter"/>
</dbReference>
<proteinExistence type="inferred from homology"/>
<keyword evidence="6 8" id="KW-0333">Golgi apparatus</keyword>
<feature type="transmembrane region" description="Helical" evidence="8">
    <location>
        <begin position="423"/>
        <end position="452"/>
    </location>
</feature>
<dbReference type="GO" id="GO:0034205">
    <property type="term" value="P:amyloid-beta formation"/>
    <property type="evidence" value="ECO:0007669"/>
    <property type="project" value="TreeGrafter"/>
</dbReference>
<dbReference type="GO" id="GO:0007219">
    <property type="term" value="P:Notch signaling pathway"/>
    <property type="evidence" value="ECO:0007669"/>
    <property type="project" value="UniProtKB-KW"/>
</dbReference>
<dbReference type="PRINTS" id="PR01072">
    <property type="entry name" value="PRESENILIN"/>
</dbReference>
<keyword evidence="5 8" id="KW-1133">Transmembrane helix</keyword>
<dbReference type="EMBL" id="JYDI01000014">
    <property type="protein sequence ID" value="KRY59263.1"/>
    <property type="molecule type" value="Genomic_DNA"/>
</dbReference>
<dbReference type="PANTHER" id="PTHR10202">
    <property type="entry name" value="PRESENILIN"/>
    <property type="match status" value="1"/>
</dbReference>
<evidence type="ECO:0000313" key="10">
    <source>
        <dbReference type="EMBL" id="KRY59263.1"/>
    </source>
</evidence>
<dbReference type="Pfam" id="PF01080">
    <property type="entry name" value="Presenilin"/>
    <property type="match status" value="1"/>
</dbReference>
<feature type="transmembrane region" description="Helical" evidence="8">
    <location>
        <begin position="227"/>
        <end position="248"/>
    </location>
</feature>
<dbReference type="GO" id="GO:0042500">
    <property type="term" value="F:aspartic endopeptidase activity, intramembrane cleaving"/>
    <property type="evidence" value="ECO:0007669"/>
    <property type="project" value="InterPro"/>
</dbReference>
<feature type="region of interest" description="Disordered" evidence="9">
    <location>
        <begin position="327"/>
        <end position="367"/>
    </location>
</feature>
<evidence type="ECO:0000256" key="3">
    <source>
        <dbReference type="ARBA" id="ARBA00022824"/>
    </source>
</evidence>
<evidence type="ECO:0000256" key="2">
    <source>
        <dbReference type="ARBA" id="ARBA00022692"/>
    </source>
</evidence>
<feature type="transmembrane region" description="Helical" evidence="8">
    <location>
        <begin position="145"/>
        <end position="166"/>
    </location>
</feature>
<evidence type="ECO:0000256" key="4">
    <source>
        <dbReference type="ARBA" id="ARBA00022976"/>
    </source>
</evidence>
<dbReference type="STRING" id="45882.A0A0V1DCP2"/>
<feature type="transmembrane region" description="Helical" evidence="8">
    <location>
        <begin position="172"/>
        <end position="192"/>
    </location>
</feature>
<dbReference type="OrthoDB" id="20287at2759"/>
<comment type="similarity">
    <text evidence="1 8">Belongs to the peptidase A22A family.</text>
</comment>
<dbReference type="Proteomes" id="UP000054653">
    <property type="component" value="Unassembled WGS sequence"/>
</dbReference>